<evidence type="ECO:0000313" key="2">
    <source>
        <dbReference type="EMBL" id="KAA9001170.1"/>
    </source>
</evidence>
<feature type="signal peptide" evidence="1">
    <location>
        <begin position="1"/>
        <end position="18"/>
    </location>
</feature>
<dbReference type="OrthoDB" id="6637277at2"/>
<comment type="caution">
    <text evidence="2">The sequence shown here is derived from an EMBL/GenBank/DDBJ whole genome shotgun (WGS) entry which is preliminary data.</text>
</comment>
<evidence type="ECO:0008006" key="4">
    <source>
        <dbReference type="Google" id="ProtNLM"/>
    </source>
</evidence>
<reference evidence="2 3" key="1">
    <citation type="submission" date="2019-09" db="EMBL/GenBank/DDBJ databases">
        <authorList>
            <person name="Li Y."/>
        </authorList>
    </citation>
    <scope>NUCLEOTIDE SEQUENCE [LARGE SCALE GENOMIC DNA]</scope>
    <source>
        <strain evidence="2 3">L3-3HA</strain>
    </source>
</reference>
<feature type="chain" id="PRO_5023935771" description="Organic solvent tolerance-like N-terminal domain-containing protein" evidence="1">
    <location>
        <begin position="19"/>
        <end position="132"/>
    </location>
</feature>
<accession>A0A5J5G368</accession>
<gene>
    <name evidence="2" type="ORF">FJU30_07950</name>
</gene>
<evidence type="ECO:0000256" key="1">
    <source>
        <dbReference type="SAM" id="SignalP"/>
    </source>
</evidence>
<sequence length="132" mass="14609">MKKGLFFLLAFMSMNVSAECWVVNNIKGQAAYNENSYQFKDSRLLEGDIHLTIAEGNISIKQNGTLYGEGMKFIPVSKNAIIGTDRSFGDTMIDSWAITKENKVLFSRINLSKDTPEMNSTTALVGDVIGKC</sequence>
<dbReference type="RefSeq" id="WP_150434442.1">
    <property type="nucleotide sequence ID" value="NZ_VYKJ01000003.1"/>
</dbReference>
<evidence type="ECO:0000313" key="3">
    <source>
        <dbReference type="Proteomes" id="UP000335415"/>
    </source>
</evidence>
<proteinExistence type="predicted"/>
<protein>
    <recommendedName>
        <fullName evidence="4">Organic solvent tolerance-like N-terminal domain-containing protein</fullName>
    </recommendedName>
</protein>
<dbReference type="Proteomes" id="UP000335415">
    <property type="component" value="Unassembled WGS sequence"/>
</dbReference>
<organism evidence="2 3">
    <name type="scientific">Affinibrenneria salicis</name>
    <dbReference type="NCBI Taxonomy" id="2590031"/>
    <lineage>
        <taxon>Bacteria</taxon>
        <taxon>Pseudomonadati</taxon>
        <taxon>Pseudomonadota</taxon>
        <taxon>Gammaproteobacteria</taxon>
        <taxon>Enterobacterales</taxon>
        <taxon>Pectobacteriaceae</taxon>
        <taxon>Affinibrenneria</taxon>
    </lineage>
</organism>
<dbReference type="AlphaFoldDB" id="A0A5J5G368"/>
<keyword evidence="3" id="KW-1185">Reference proteome</keyword>
<dbReference type="EMBL" id="VYKJ01000003">
    <property type="protein sequence ID" value="KAA9001170.1"/>
    <property type="molecule type" value="Genomic_DNA"/>
</dbReference>
<name>A0A5J5G368_9GAMM</name>
<keyword evidence="1" id="KW-0732">Signal</keyword>